<dbReference type="InterPro" id="IPR044257">
    <property type="entry name" value="TRM32-like"/>
</dbReference>
<dbReference type="Pfam" id="PF12552">
    <property type="entry name" value="DUF3741"/>
    <property type="match status" value="1"/>
</dbReference>
<evidence type="ECO:0000313" key="3">
    <source>
        <dbReference type="EMBL" id="KAA8543885.1"/>
    </source>
</evidence>
<reference evidence="3 4" key="1">
    <citation type="submission" date="2019-09" db="EMBL/GenBank/DDBJ databases">
        <title>A chromosome-level genome assembly of the Chinese tupelo Nyssa sinensis.</title>
        <authorList>
            <person name="Yang X."/>
            <person name="Kang M."/>
            <person name="Yang Y."/>
            <person name="Xiong H."/>
            <person name="Wang M."/>
            <person name="Zhang Z."/>
            <person name="Wang Z."/>
            <person name="Wu H."/>
            <person name="Ma T."/>
            <person name="Liu J."/>
            <person name="Xi Z."/>
        </authorList>
    </citation>
    <scope>NUCLEOTIDE SEQUENCE [LARGE SCALE GENOMIC DNA]</scope>
    <source>
        <strain evidence="3">J267</strain>
        <tissue evidence="3">Leaf</tissue>
    </source>
</reference>
<feature type="compositionally biased region" description="Polar residues" evidence="1">
    <location>
        <begin position="36"/>
        <end position="46"/>
    </location>
</feature>
<dbReference type="PANTHER" id="PTHR47071">
    <property type="entry name" value="PROTEIN TRM32"/>
    <property type="match status" value="1"/>
</dbReference>
<feature type="domain" description="DUF3741" evidence="2">
    <location>
        <begin position="122"/>
        <end position="163"/>
    </location>
</feature>
<dbReference type="EMBL" id="CM018034">
    <property type="protein sequence ID" value="KAA8543885.1"/>
    <property type="molecule type" value="Genomic_DNA"/>
</dbReference>
<dbReference type="InterPro" id="IPR022212">
    <property type="entry name" value="DUF3741"/>
</dbReference>
<evidence type="ECO:0000313" key="4">
    <source>
        <dbReference type="Proteomes" id="UP000325577"/>
    </source>
</evidence>
<feature type="region of interest" description="Disordered" evidence="1">
    <location>
        <begin position="1"/>
        <end position="52"/>
    </location>
</feature>
<proteinExistence type="predicted"/>
<gene>
    <name evidence="3" type="ORF">F0562_021938</name>
</gene>
<dbReference type="OrthoDB" id="758104at2759"/>
<sequence>MDGRHAKRNGSRKTRLDIHDSGEEQNAETSHFLVDQGTTKTSSTNKRSLKGRMKSLISEEMSKEEDHKQWGRMKATDKLVACNKNFDVYGTKNVEYLEHNQLSENHTFFPEKCNKASETLVDQKLMETKQFSGNASHGRFKEYKDILKLLKVNKELFFKILQNADDGIVDCFHSMHTSNTRTRLTKSGSFPVADLSRSRNFWPSKLKQKQNEMWSFRKGEKLLAGILAPVLVASTFPKDLYTKSGPLMANDSGGSVLNQETSCSSLGSTQALDKNGSSEIVIDLLKDIKQRTENVVEGGENDNNLPSLDALLSRVPSGCRPSTGGKEMVERWNENRIGTESKDCSSSCHETDGPVCDLSKETLTHIRRTSYPNESTDKYARLFDYSFSRDAKWPHSKSLKLTNEYEIQSGGHAPISFRRIHSLPHFDYYCSLQNEVSRDAHLAGMPLPVMTVVDNCTNVESDCHDEPKPVSLPASTEKYVSLDVNEETKCISSMVDVTDVSTRIEYSASLTVGINDKETTKIDGLSEGIDESNSQTTPAEFPISEGLECRCNYLYEKESSVNSQNRSNRDSLTCSSCSTVNAENYENVNNSVKNHSHIELYTRDDADFNYVREILERLGFIKNSFLRTWDLTDQLFEEVEGLLAP</sequence>
<feature type="compositionally biased region" description="Basic residues" evidence="1">
    <location>
        <begin position="1"/>
        <end position="13"/>
    </location>
</feature>
<dbReference type="AlphaFoldDB" id="A0A5J5BL75"/>
<evidence type="ECO:0000259" key="2">
    <source>
        <dbReference type="Pfam" id="PF12552"/>
    </source>
</evidence>
<dbReference type="PANTHER" id="PTHR47071:SF2">
    <property type="entry name" value="PROTEIN TRM32"/>
    <property type="match status" value="1"/>
</dbReference>
<protein>
    <recommendedName>
        <fullName evidence="2">DUF3741 domain-containing protein</fullName>
    </recommendedName>
</protein>
<evidence type="ECO:0000256" key="1">
    <source>
        <dbReference type="SAM" id="MobiDB-lite"/>
    </source>
</evidence>
<accession>A0A5J5BL75</accession>
<keyword evidence="4" id="KW-1185">Reference proteome</keyword>
<name>A0A5J5BL75_9ASTE</name>
<dbReference type="Proteomes" id="UP000325577">
    <property type="component" value="Linkage Group LG11"/>
</dbReference>
<organism evidence="3 4">
    <name type="scientific">Nyssa sinensis</name>
    <dbReference type="NCBI Taxonomy" id="561372"/>
    <lineage>
        <taxon>Eukaryota</taxon>
        <taxon>Viridiplantae</taxon>
        <taxon>Streptophyta</taxon>
        <taxon>Embryophyta</taxon>
        <taxon>Tracheophyta</taxon>
        <taxon>Spermatophyta</taxon>
        <taxon>Magnoliopsida</taxon>
        <taxon>eudicotyledons</taxon>
        <taxon>Gunneridae</taxon>
        <taxon>Pentapetalae</taxon>
        <taxon>asterids</taxon>
        <taxon>Cornales</taxon>
        <taxon>Nyssaceae</taxon>
        <taxon>Nyssa</taxon>
    </lineage>
</organism>